<keyword evidence="2" id="KW-1185">Reference proteome</keyword>
<dbReference type="EnsemblPlants" id="TuG1812G0700000514.01.T01">
    <property type="protein sequence ID" value="TuG1812G0700000514.01.T01.cds341728"/>
    <property type="gene ID" value="TuG1812G0700000514.01"/>
</dbReference>
<gene>
    <name evidence="1" type="primary">LOC125518174</name>
</gene>
<accession>A0A8R7QTZ4</accession>
<proteinExistence type="predicted"/>
<evidence type="ECO:0000313" key="1">
    <source>
        <dbReference type="EnsemblPlants" id="TuG1812G0700000514.01.T01.cds341728"/>
    </source>
</evidence>
<evidence type="ECO:0000313" key="2">
    <source>
        <dbReference type="Proteomes" id="UP000015106"/>
    </source>
</evidence>
<reference evidence="2" key="1">
    <citation type="journal article" date="2013" name="Nature">
        <title>Draft genome of the wheat A-genome progenitor Triticum urartu.</title>
        <authorList>
            <person name="Ling H.Q."/>
            <person name="Zhao S."/>
            <person name="Liu D."/>
            <person name="Wang J."/>
            <person name="Sun H."/>
            <person name="Zhang C."/>
            <person name="Fan H."/>
            <person name="Li D."/>
            <person name="Dong L."/>
            <person name="Tao Y."/>
            <person name="Gao C."/>
            <person name="Wu H."/>
            <person name="Li Y."/>
            <person name="Cui Y."/>
            <person name="Guo X."/>
            <person name="Zheng S."/>
            <person name="Wang B."/>
            <person name="Yu K."/>
            <person name="Liang Q."/>
            <person name="Yang W."/>
            <person name="Lou X."/>
            <person name="Chen J."/>
            <person name="Feng M."/>
            <person name="Jian J."/>
            <person name="Zhang X."/>
            <person name="Luo G."/>
            <person name="Jiang Y."/>
            <person name="Liu J."/>
            <person name="Wang Z."/>
            <person name="Sha Y."/>
            <person name="Zhang B."/>
            <person name="Wu H."/>
            <person name="Tang D."/>
            <person name="Shen Q."/>
            <person name="Xue P."/>
            <person name="Zou S."/>
            <person name="Wang X."/>
            <person name="Liu X."/>
            <person name="Wang F."/>
            <person name="Yang Y."/>
            <person name="An X."/>
            <person name="Dong Z."/>
            <person name="Zhang K."/>
            <person name="Zhang X."/>
            <person name="Luo M.C."/>
            <person name="Dvorak J."/>
            <person name="Tong Y."/>
            <person name="Wang J."/>
            <person name="Yang H."/>
            <person name="Li Z."/>
            <person name="Wang D."/>
            <person name="Zhang A."/>
            <person name="Wang J."/>
        </authorList>
    </citation>
    <scope>NUCLEOTIDE SEQUENCE</scope>
    <source>
        <strain evidence="2">cv. G1812</strain>
    </source>
</reference>
<protein>
    <submittedName>
        <fullName evidence="1">Uncharacterized protein</fullName>
    </submittedName>
</protein>
<organism evidence="1 2">
    <name type="scientific">Triticum urartu</name>
    <name type="common">Red wild einkorn</name>
    <name type="synonym">Crithodium urartu</name>
    <dbReference type="NCBI Taxonomy" id="4572"/>
    <lineage>
        <taxon>Eukaryota</taxon>
        <taxon>Viridiplantae</taxon>
        <taxon>Streptophyta</taxon>
        <taxon>Embryophyta</taxon>
        <taxon>Tracheophyta</taxon>
        <taxon>Spermatophyta</taxon>
        <taxon>Magnoliopsida</taxon>
        <taxon>Liliopsida</taxon>
        <taxon>Poales</taxon>
        <taxon>Poaceae</taxon>
        <taxon>BOP clade</taxon>
        <taxon>Pooideae</taxon>
        <taxon>Triticodae</taxon>
        <taxon>Triticeae</taxon>
        <taxon>Triticinae</taxon>
        <taxon>Triticum</taxon>
    </lineage>
</organism>
<dbReference type="Gramene" id="TuG1812G0700000514.01.T01">
    <property type="protein sequence ID" value="TuG1812G0700000514.01.T01.cds341728"/>
    <property type="gene ID" value="TuG1812G0700000514.01"/>
</dbReference>
<reference evidence="1" key="2">
    <citation type="submission" date="2018-03" db="EMBL/GenBank/DDBJ databases">
        <title>The Triticum urartu genome reveals the dynamic nature of wheat genome evolution.</title>
        <authorList>
            <person name="Ling H."/>
            <person name="Ma B."/>
            <person name="Shi X."/>
            <person name="Liu H."/>
            <person name="Dong L."/>
            <person name="Sun H."/>
            <person name="Cao Y."/>
            <person name="Gao Q."/>
            <person name="Zheng S."/>
            <person name="Li Y."/>
            <person name="Yu Y."/>
            <person name="Du H."/>
            <person name="Qi M."/>
            <person name="Li Y."/>
            <person name="Yu H."/>
            <person name="Cui Y."/>
            <person name="Wang N."/>
            <person name="Chen C."/>
            <person name="Wu H."/>
            <person name="Zhao Y."/>
            <person name="Zhang J."/>
            <person name="Li Y."/>
            <person name="Zhou W."/>
            <person name="Zhang B."/>
            <person name="Hu W."/>
            <person name="Eijk M."/>
            <person name="Tang J."/>
            <person name="Witsenboer H."/>
            <person name="Zhao S."/>
            <person name="Li Z."/>
            <person name="Zhang A."/>
            <person name="Wang D."/>
            <person name="Liang C."/>
        </authorList>
    </citation>
    <scope>NUCLEOTIDE SEQUENCE [LARGE SCALE GENOMIC DNA]</scope>
    <source>
        <strain evidence="1">cv. G1812</strain>
    </source>
</reference>
<sequence>SNLPLINNYAKVSFLSRRSAVLACRANKNTLSRGFLHAAFLGTAFAPLPVPDLVLELKLGHLFLLHLQSLLHASHHLFKALLVPVHRGQHFLDGPFNQDSTNHSVAPPHGVQGLYGAKHKRVLTDFHFQLRDLGVELVHFSAHVCISVCNHLLVCGFAPCPAYHFPCDALTTNK</sequence>
<reference evidence="1" key="3">
    <citation type="submission" date="2022-06" db="UniProtKB">
        <authorList>
            <consortium name="EnsemblPlants"/>
        </authorList>
    </citation>
    <scope>IDENTIFICATION</scope>
</reference>
<name>A0A8R7QTZ4_TRIUA</name>
<dbReference type="AlphaFoldDB" id="A0A8R7QTZ4"/>
<dbReference type="Proteomes" id="UP000015106">
    <property type="component" value="Chromosome 7"/>
</dbReference>